<reference evidence="2" key="1">
    <citation type="submission" date="2025-08" db="UniProtKB">
        <authorList>
            <consortium name="RefSeq"/>
        </authorList>
    </citation>
    <scope>IDENTIFICATION</scope>
    <source>
        <tissue evidence="2">Tentacle</tissue>
    </source>
</reference>
<keyword evidence="1" id="KW-1185">Reference proteome</keyword>
<dbReference type="Proteomes" id="UP000515163">
    <property type="component" value="Unplaced"/>
</dbReference>
<proteinExistence type="predicted"/>
<evidence type="ECO:0000313" key="2">
    <source>
        <dbReference type="RefSeq" id="XP_031553471.1"/>
    </source>
</evidence>
<dbReference type="KEGG" id="aten:116290554"/>
<gene>
    <name evidence="2" type="primary">LOC116290554</name>
</gene>
<sequence>MSCVATFRVIKMDASYPKETIFVQTDLSFNVVLQSLNELEKKGRLRETYGQSASINPIASSKSLFGDRHQDFARTASSVIRMCMLKATGIEDNLWPWLGNKSHEKNKKRCHFDYLFSPNGEHFSLANDRTTAERYWSRYDQLYPHFLIQVELGEEYGSEATINRMMLIFRNNFKEVVEITTKFTVTCERRRNYKSSVHVLCIVRDINQGVDKRFTEIVKTLMNPNFKVNDDRINAYVEQAMNVEGSLSVLFEGLEVAEEEEEEQQQQQQQQQRRR</sequence>
<dbReference type="RefSeq" id="XP_031553471.1">
    <property type="nucleotide sequence ID" value="XM_031697611.1"/>
</dbReference>
<organism evidence="1 2">
    <name type="scientific">Actinia tenebrosa</name>
    <name type="common">Australian red waratah sea anemone</name>
    <dbReference type="NCBI Taxonomy" id="6105"/>
    <lineage>
        <taxon>Eukaryota</taxon>
        <taxon>Metazoa</taxon>
        <taxon>Cnidaria</taxon>
        <taxon>Anthozoa</taxon>
        <taxon>Hexacorallia</taxon>
        <taxon>Actiniaria</taxon>
        <taxon>Actiniidae</taxon>
        <taxon>Actinia</taxon>
    </lineage>
</organism>
<name>A0A6P8HCV2_ACTTE</name>
<dbReference type="GeneID" id="116290554"/>
<accession>A0A6P8HCV2</accession>
<protein>
    <submittedName>
        <fullName evidence="2">Uncharacterized protein LOC116290554</fullName>
    </submittedName>
</protein>
<dbReference type="InParanoid" id="A0A6P8HCV2"/>
<dbReference type="AlphaFoldDB" id="A0A6P8HCV2"/>
<dbReference type="OrthoDB" id="5972860at2759"/>
<evidence type="ECO:0000313" key="1">
    <source>
        <dbReference type="Proteomes" id="UP000515163"/>
    </source>
</evidence>